<dbReference type="Proteomes" id="UP001527882">
    <property type="component" value="Unassembled WGS sequence"/>
</dbReference>
<dbReference type="PROSITE" id="PS01124">
    <property type="entry name" value="HTH_ARAC_FAMILY_2"/>
    <property type="match status" value="1"/>
</dbReference>
<dbReference type="InterPro" id="IPR018060">
    <property type="entry name" value="HTH_AraC"/>
</dbReference>
<evidence type="ECO:0000256" key="1">
    <source>
        <dbReference type="ARBA" id="ARBA00023015"/>
    </source>
</evidence>
<evidence type="ECO:0000259" key="4">
    <source>
        <dbReference type="PROSITE" id="PS01124"/>
    </source>
</evidence>
<dbReference type="Gene3D" id="1.10.10.60">
    <property type="entry name" value="Homeodomain-like"/>
    <property type="match status" value="2"/>
</dbReference>
<dbReference type="InterPro" id="IPR003313">
    <property type="entry name" value="AraC-bd"/>
</dbReference>
<gene>
    <name evidence="5" type="ORF">O9H85_17705</name>
</gene>
<evidence type="ECO:0000313" key="6">
    <source>
        <dbReference type="Proteomes" id="UP001527882"/>
    </source>
</evidence>
<dbReference type="EMBL" id="JAQAGZ010000011">
    <property type="protein sequence ID" value="MCZ8514230.1"/>
    <property type="molecule type" value="Genomic_DNA"/>
</dbReference>
<dbReference type="Pfam" id="PF02311">
    <property type="entry name" value="AraC_binding"/>
    <property type="match status" value="1"/>
</dbReference>
<proteinExistence type="predicted"/>
<feature type="domain" description="HTH araC/xylS-type" evidence="4">
    <location>
        <begin position="165"/>
        <end position="264"/>
    </location>
</feature>
<keyword evidence="6" id="KW-1185">Reference proteome</keyword>
<dbReference type="Gene3D" id="2.60.120.280">
    <property type="entry name" value="Regulatory protein AraC"/>
    <property type="match status" value="1"/>
</dbReference>
<dbReference type="SUPFAM" id="SSF51215">
    <property type="entry name" value="Regulatory protein AraC"/>
    <property type="match status" value="1"/>
</dbReference>
<protein>
    <submittedName>
        <fullName evidence="5">AraC family transcriptional regulator</fullName>
    </submittedName>
</protein>
<sequence>MITDAVHLPFYVYTVGGMENQTPVSRPNGYLHYVWLHTIRGQGKLILDGKKHLLAPNTGVVLFPGSSYEYASVEEPWETHWVAFQGFAVHPFLIQNAISDSKVFTFQNLGRLDHHIHEIFLSALTNHPENGLISSGKLYSFLVEWIQCINRERQQSGESAYHRVQPVLAYMEQHLGEDLSLEELAAVIGSSPQYLCRMFKQSIQMSPVGYLIRLRLQKAKELLLENGDISVSEIGRNVGFHTSSYFCSVFRQHEGITPLEFRKSHR</sequence>
<dbReference type="SMART" id="SM00342">
    <property type="entry name" value="HTH_ARAC"/>
    <property type="match status" value="1"/>
</dbReference>
<dbReference type="SUPFAM" id="SSF46689">
    <property type="entry name" value="Homeodomain-like"/>
    <property type="match status" value="2"/>
</dbReference>
<name>A0ABT4QBG9_9BACL</name>
<keyword evidence="2" id="KW-0238">DNA-binding</keyword>
<keyword evidence="1" id="KW-0805">Transcription regulation</keyword>
<reference evidence="5 6" key="1">
    <citation type="submission" date="2022-12" db="EMBL/GenBank/DDBJ databases">
        <title>Draft genome sequence of Paenibacillus sp. dW9.</title>
        <authorList>
            <person name="Choi E.-W."/>
            <person name="Kim D.-U."/>
        </authorList>
    </citation>
    <scope>NUCLEOTIDE SEQUENCE [LARGE SCALE GENOMIC DNA]</scope>
    <source>
        <strain evidence="6">dW9</strain>
    </source>
</reference>
<dbReference type="InterPro" id="IPR020449">
    <property type="entry name" value="Tscrpt_reg_AraC-type_HTH"/>
</dbReference>
<dbReference type="PANTHER" id="PTHR43280:SF28">
    <property type="entry name" value="HTH-TYPE TRANSCRIPTIONAL ACTIVATOR RHAS"/>
    <property type="match status" value="1"/>
</dbReference>
<keyword evidence="3" id="KW-0804">Transcription</keyword>
<dbReference type="PANTHER" id="PTHR43280">
    <property type="entry name" value="ARAC-FAMILY TRANSCRIPTIONAL REGULATOR"/>
    <property type="match status" value="1"/>
</dbReference>
<dbReference type="InterPro" id="IPR009057">
    <property type="entry name" value="Homeodomain-like_sf"/>
</dbReference>
<evidence type="ECO:0000313" key="5">
    <source>
        <dbReference type="EMBL" id="MCZ8514230.1"/>
    </source>
</evidence>
<organism evidence="5 6">
    <name type="scientific">Paenibacillus gyeongsangnamensis</name>
    <dbReference type="NCBI Taxonomy" id="3388067"/>
    <lineage>
        <taxon>Bacteria</taxon>
        <taxon>Bacillati</taxon>
        <taxon>Bacillota</taxon>
        <taxon>Bacilli</taxon>
        <taxon>Bacillales</taxon>
        <taxon>Paenibacillaceae</taxon>
        <taxon>Paenibacillus</taxon>
    </lineage>
</organism>
<dbReference type="Pfam" id="PF12833">
    <property type="entry name" value="HTH_18"/>
    <property type="match status" value="1"/>
</dbReference>
<dbReference type="InterPro" id="IPR018062">
    <property type="entry name" value="HTH_AraC-typ_CS"/>
</dbReference>
<evidence type="ECO:0000256" key="2">
    <source>
        <dbReference type="ARBA" id="ARBA00023125"/>
    </source>
</evidence>
<comment type="caution">
    <text evidence="5">The sequence shown here is derived from an EMBL/GenBank/DDBJ whole genome shotgun (WGS) entry which is preliminary data.</text>
</comment>
<dbReference type="PROSITE" id="PS00041">
    <property type="entry name" value="HTH_ARAC_FAMILY_1"/>
    <property type="match status" value="1"/>
</dbReference>
<accession>A0ABT4QBG9</accession>
<dbReference type="InterPro" id="IPR037923">
    <property type="entry name" value="HTH-like"/>
</dbReference>
<evidence type="ECO:0000256" key="3">
    <source>
        <dbReference type="ARBA" id="ARBA00023163"/>
    </source>
</evidence>
<dbReference type="PRINTS" id="PR00032">
    <property type="entry name" value="HTHARAC"/>
</dbReference>